<feature type="coiled-coil region" evidence="1">
    <location>
        <begin position="3235"/>
        <end position="3262"/>
    </location>
</feature>
<dbReference type="FunFam" id="3.40.33.10:FF:000010">
    <property type="entry name" value="Predicted protein"/>
    <property type="match status" value="2"/>
</dbReference>
<feature type="compositionally biased region" description="Acidic residues" evidence="2">
    <location>
        <begin position="2411"/>
        <end position="2425"/>
    </location>
</feature>
<reference evidence="5" key="1">
    <citation type="journal article" date="2023" name="G3 (Bethesda)">
        <title>Whole genome assembly and annotation of the endangered Caribbean coral Acropora cervicornis.</title>
        <authorList>
            <person name="Selwyn J.D."/>
            <person name="Vollmer S.V."/>
        </authorList>
    </citation>
    <scope>NUCLEOTIDE SEQUENCE</scope>
    <source>
        <strain evidence="5">K2</strain>
    </source>
</reference>
<evidence type="ECO:0000313" key="6">
    <source>
        <dbReference type="Proteomes" id="UP001249851"/>
    </source>
</evidence>
<dbReference type="PROSITE" id="PS01009">
    <property type="entry name" value="CRISP_1"/>
    <property type="match status" value="1"/>
</dbReference>
<keyword evidence="6" id="KW-1185">Reference proteome</keyword>
<feature type="compositionally biased region" description="Basic and acidic residues" evidence="2">
    <location>
        <begin position="1528"/>
        <end position="1538"/>
    </location>
</feature>
<feature type="region of interest" description="Disordered" evidence="2">
    <location>
        <begin position="629"/>
        <end position="663"/>
    </location>
</feature>
<evidence type="ECO:0000313" key="5">
    <source>
        <dbReference type="EMBL" id="KAK2566988.1"/>
    </source>
</evidence>
<gene>
    <name evidence="5" type="ORF">P5673_008756</name>
</gene>
<dbReference type="Gene3D" id="3.40.33.10">
    <property type="entry name" value="CAP"/>
    <property type="match status" value="4"/>
</dbReference>
<feature type="compositionally biased region" description="Polar residues" evidence="2">
    <location>
        <begin position="3829"/>
        <end position="3843"/>
    </location>
</feature>
<evidence type="ECO:0000259" key="4">
    <source>
        <dbReference type="SMART" id="SM00198"/>
    </source>
</evidence>
<feature type="region of interest" description="Disordered" evidence="2">
    <location>
        <begin position="1429"/>
        <end position="1458"/>
    </location>
</feature>
<feature type="region of interest" description="Disordered" evidence="2">
    <location>
        <begin position="2796"/>
        <end position="2815"/>
    </location>
</feature>
<feature type="compositionally biased region" description="Low complexity" evidence="2">
    <location>
        <begin position="758"/>
        <end position="771"/>
    </location>
</feature>
<feature type="compositionally biased region" description="Basic and acidic residues" evidence="2">
    <location>
        <begin position="2439"/>
        <end position="2465"/>
    </location>
</feature>
<feature type="compositionally biased region" description="Acidic residues" evidence="2">
    <location>
        <begin position="2317"/>
        <end position="2329"/>
    </location>
</feature>
<feature type="compositionally biased region" description="Low complexity" evidence="2">
    <location>
        <begin position="3941"/>
        <end position="3950"/>
    </location>
</feature>
<feature type="compositionally biased region" description="Acidic residues" evidence="2">
    <location>
        <begin position="2267"/>
        <end position="2281"/>
    </location>
</feature>
<feature type="compositionally biased region" description="Basic residues" evidence="2">
    <location>
        <begin position="4105"/>
        <end position="4116"/>
    </location>
</feature>
<feature type="transmembrane region" description="Helical" evidence="3">
    <location>
        <begin position="21"/>
        <end position="40"/>
    </location>
</feature>
<feature type="region of interest" description="Disordered" evidence="2">
    <location>
        <begin position="758"/>
        <end position="853"/>
    </location>
</feature>
<sequence length="4129" mass="464369">MEKSGEWTFDRHFEFIIVRRSIVGSLVSMIFVYLTKHVILSTDLQRFRNECVAAHNFYRASHGTPPICWSTKLAESAQNWAEHLASTTGSVRYSSVKGVGENLLSLWGSELNGQKVIRIWYEEGQHFNFKSPRVTSRTRSFCQVVWEGTREFGAGAALTKHGKQIIVARYFPPLNKKDVAKNVKSSRKTQEGEKPLAYDTRWSRLYAGLKEFHEECLSSHNEYRIRHGAPPLHWSAELAWEAQQWAENLVQTGELRHNEDDTVGENLAGMTGGELSGREAVDMWYEEIENYNFDCHGYGEDTSNFTQVVWVASESLGVGRALEGDLCVVVAFYEPPGNMEGSFSNNVLRMGSTVRQRKNKLPKSFIPPPPDLEGFRLECLVTHNYFRARHGSPPLVLSSTLTDEAQYWAERLLVTGAMEGLDNSRIGISVAVLDGKLISGIKLSELWYKQIQSYDFDSPGFSTETLDFSQLVWTSSRKFGVGKATGGEGVTVVVARYEPVGNIDGLFVQNVKRRGHERGGCEPMIFKVECNYRCRTDSKSTNSVLSWEHEVLDGGVWTNQTPACVAELVQSEKSPTCYTLLDFNTDLNQIDENKNILHKSDEEEPASSLNVSDAFNRLVWIDPNSPTFQRKGVAQATTKDEHHDDADDEYEGEADAEVERDEDGIEGDWVEQDARMVHEQENRLESIDCVAEELYAPTEESRVEEADLFSDPEDDLHHRICEVQRSLSLDSEGTEPEAQAGNVLSKVAFFETFQRSFEAASRSNSQSSFRRSLIEDKPEEWSCTPGQEVHREEEEEYDNEEEQKKDLQQEQDEPECQLEFDDLFPAHVEGDETEAHEDMFEDEGGADEESLVSVSDTEDLADFGYYDDRPEGVQDYELQDTRFETVEFVEDDPSAMEIFEFSDEDASHQYSDVTEHEGKPNLLKPTVLTPMNLDSASECSESQSCETCEHERADVIEDHPYSCDEESFETSEADVEIPGHLSSRTSDPDQCVATAKREDVDIRLKELISNFGLLPVDESPKESDELSDFNETKEGQLVQNILSSKADVKLVEERTPIDEIYEASNKCTVESEIDFDELVTRIERKETEYDDVGANEDGTISDTSKETEKADSVDIVYASVRDHEKECDDEIERVSSELGLEPPKSSKQKNLNKLAMATDVILEYESQLPVAQDGMEPVSENVEAVERRLEPENASDPETLLDRLQSATQEEEVARHEVINDGTSESSKSIESFDVVIRDHLQERESILEEFGLVRVSPDISSIGDEPTEPLPYEHTPQLNFQELPEVTEDISAEVREEVRSEINFEELFSSFGENRDISTTKESPDTYHFDTSKESFVIMGEEKPYESVWRDLDNERGKDLDKIAFQLDVVADSSKEEVSCDSIEPLPYSLAPKASPEKEVSEVSESITTEVRRDVRCQINFEEAFRNLEEDDSVQEDSTQDNQLSEQVEEIGFEKTSDVALDDKKSAMGDEAVLIPPSSPQRISYEGKNYYPAEQVREQKRLSSLYSEEITIGKDETVETPFSARHRATDGENLGHPDIAYKSHRLEKEIESAPSADDKHEVVTEVLSEHIVLQSSNTGSSEEIDGKIHTEKENQDSFPSEDDNVIEEMKPVVYCSSHPVVNEFDDATQLEKEPLDSMAHEDQFLETIAGEALAEKTEIDKQAVDEKHALLFTEEAATVNDVSTDVSSFGRNDAECVQNEKVEEINAEEIDEKEEENSTVNVVAPETQSLLESVSGVTQHTESFDEINKEPSGESKEASMSFEEAVTVREVTSDIPSSPRDVPGENQNIESFDEIDEEPSEESKQASLYLDEAVTLHEVATDAHSSQKDVSEKSRNVESFEEIDQERSKESRKACMSFEEAAALDEATRDTPSAQKHVNEEGQNVESLKGIDVKPSEEREEESTSLKEAVALDEGETDIPTSPKHVSEERQNVESFKEIDEEASEDSKQASMSFEKSVNLEDETSVITTSPKQVSGEIKDLEGCEESSEGPIEESKQALMSSEEAVTLNEVTSNTSYSPRKLSGETQNMESFEEVDEESTEESKQASMSFEEAVTLHEVRSNAPSSPRPLSEESQNEESFVEIDEEQNEECKEATMSFEEAVTLHEVTSNAPSSPKPLSEGSQNEESFEEIDEERNEESKEATMSFEEAVTLREVTSNAPSSPKPLSKESQNEESFEEIDEERNEESKEATMSFEDAVTLHEVTCNVPSSPKPLSEESQNEESFEEIDEERNEESKEATMSFEEAVTLREVTSNVPSSPKPLSEESQNEEGLEEIDEERNEESKEATMSFEEAVTLREVTSNAPSSPKPLSKESQNEESFEEIDEERNEESKEATMSFEDAVTLHEVTCNVPSSPKPLSEESQNEESFEEIDEERNEESKEATMSFEEAVTLREVTSNVPSSPKPLSEESQNEEGLEEIDEERNEESKEATMSFEDAVTLHEGKRDALSSPKDGSEENQNKESLDEIDDEEPTEESKEASMSLEEAVTLGEVKGDSPSSPKRESEESQNAESCEDVKRELIEETLEVTDGDESPESDYGEMFEEFEHSYDTAEFAERAQTANVAGEIGNVANNSNEIEEVVLVEEDLEFEESHETVTTTDALETPQCPLHIAGEVSNKERKEESSEEEQAVKEAFAGEFQDEMTHTSVFNLKSPQSLLRIAAEALENKIDSARQDSIVEETLAAEAEQPGRTEGRANLQQAFSETIPADADVVGELDDSSQHEEAGQTEVTSEQSPADFEETTDTERDASVPIILVDIAAEVSEVEDENLVFVELESQKDSEEVTETQDCCEEAVKECPPDGQESSESQAVKQDCREKTVMECAPDGQETSESQAVKQDCREEAVTECAPDGQETSESQAVKQDCREEAVTERPLDDQEISGLQTVKQDCWEEAVSECAPDGQETSESQAVAEVCLSELSTLQEDKMESRETVEPFEESLPSQLKSEELGLQELHKEKNDKGLVQDDVEEPLQGHKVWQHLETNAEFSDLSFTDDGIVEEEEQEEKEEEELSQRDFAERFIDIGGLNDETTGKDYSRSQQEYFKEIQPWDETADSKAQEFEREENLVTIERSSTERKAIVLTYSEGASVQKEMEILEYSKQVESNTEQQIVEKREVTQVQKFSLNGEKKQAFPEHSSQSLGDKESFSVCQTESLIVSERERHLKLSHEKEEKVEVFSTRTGQTASHVAVEFASTSTTLEYRFESNGACISRQVSSSNDNLSESILDTEIKDHEVEKFEKVLSEEETEVRLLKTEVLELKAAEHQESLPLENPHVTVERETTLVKTVVLKPSAEEAQEEVLMEEDRVTAILREDEAMLEEESTGELFEEEIDIMRMDEALSEEEFRGEGAESNELGQSRSSRVDSVGEVNKGGPFESSGEGEEGDMQNHTVLHLEGEEQSQEKIDDTDALHGSLEEFVIVCASKDSLVEISKEELEGTDLKESAAVAEEELEIVEEDEARTETPVFEEELEVLALSTGKDIIYVECTEEDNLVEHSAVYEEELEVSALKGEGEPAELELEPVTEQEEDDVNRRAVYEEELEMTAYEAQHEAFDEARQIREENEGEGPYAIEDQRNEGLDRVPHENEGAELAVEEEIEKKCDAEENLENVATIGASRQPLDLTQVDFYDQEESVTSTRYYVELSSTESLEPHYVEVDEEEAPYTETYVRQGEPLEENLEEFILVRYGDEFESSGEEDISDHREIYVIPEEENDVENHKFAGTAALAGEPVPESLYEEGFQNMGLGEIRESPEFDMDDSDELDEEEQRQLEEYERLESFVILEEKLSQVESDDDENGDLPMVEGDESVFHLDAHSSGEETLHEDELRETLTAGSLRQKTAFTETQRSQEEDMPQGGDCMHMVDDDIEEQQETPKECSPETEEPQAKEGFSFSEGSKTVSPAPTEDTKMKTDTEAPKGTFELSSTREERAEHNLSSDSSGEQCVSNDGSVSSSASLGDLEGLDSFEQDCLLQHNLYRRQHRVKPLKWSEEQAEGAKRWAEHLASINSLESFDGKDVGENIMSMQGKQLSGSETADLWYKEAVDFNFEDPAFNAKCGRFSQVVWASSREFGVARCVAEDGTEYIVARYKPAGNILGEFKENIKPVRDTLRRRRSSARRRSNSGAPLTPAEKGQ</sequence>
<feature type="compositionally biased region" description="Acidic residues" evidence="2">
    <location>
        <begin position="1792"/>
        <end position="1801"/>
    </location>
</feature>
<keyword evidence="1" id="KW-0175">Coiled coil</keyword>
<dbReference type="SMART" id="SM00198">
    <property type="entry name" value="SCP"/>
    <property type="match status" value="4"/>
</dbReference>
<feature type="compositionally biased region" description="Basic and acidic residues" evidence="2">
    <location>
        <begin position="1926"/>
        <end position="1939"/>
    </location>
</feature>
<feature type="compositionally biased region" description="Basic and acidic residues" evidence="2">
    <location>
        <begin position="1820"/>
        <end position="1839"/>
    </location>
</feature>
<keyword evidence="3" id="KW-0812">Transmembrane</keyword>
<feature type="compositionally biased region" description="Acidic residues" evidence="2">
    <location>
        <begin position="2173"/>
        <end position="2185"/>
    </location>
</feature>
<feature type="compositionally biased region" description="Acidic residues" evidence="2">
    <location>
        <begin position="2127"/>
        <end position="2137"/>
    </location>
</feature>
<feature type="compositionally biased region" description="Acidic residues" evidence="2">
    <location>
        <begin position="2219"/>
        <end position="2233"/>
    </location>
</feature>
<evidence type="ECO:0000256" key="1">
    <source>
        <dbReference type="SAM" id="Coils"/>
    </source>
</evidence>
<protein>
    <submittedName>
        <fullName evidence="5">Golgi-associated plant pathogenesis-related protein 1</fullName>
    </submittedName>
</protein>
<accession>A0AAD9VA65</accession>
<dbReference type="InterPro" id="IPR018244">
    <property type="entry name" value="Allrgn_V5/Tpx1_CS"/>
</dbReference>
<feature type="region of interest" description="Disordered" evidence="2">
    <location>
        <begin position="1733"/>
        <end position="1807"/>
    </location>
</feature>
<keyword evidence="3" id="KW-0472">Membrane</keyword>
<feature type="compositionally biased region" description="Acidic residues" evidence="2">
    <location>
        <begin position="2523"/>
        <end position="2538"/>
    </location>
</feature>
<feature type="compositionally biased region" description="Polar residues" evidence="2">
    <location>
        <begin position="1733"/>
        <end position="1742"/>
    </location>
</feature>
<feature type="compositionally biased region" description="Acidic residues" evidence="2">
    <location>
        <begin position="2363"/>
        <end position="2377"/>
    </location>
</feature>
<dbReference type="CDD" id="cd05382">
    <property type="entry name" value="CAP_GAPR1-like"/>
    <property type="match status" value="4"/>
</dbReference>
<feature type="compositionally biased region" description="Acidic residues" evidence="2">
    <location>
        <begin position="3751"/>
        <end position="3764"/>
    </location>
</feature>
<feature type="domain" description="SCP" evidence="4">
    <location>
        <begin position="211"/>
        <end position="341"/>
    </location>
</feature>
<comment type="caution">
    <text evidence="5">The sequence shown here is derived from an EMBL/GenBank/DDBJ whole genome shotgun (WGS) entry which is preliminary data.</text>
</comment>
<feature type="domain" description="SCP" evidence="4">
    <location>
        <begin position="3961"/>
        <end position="4092"/>
    </location>
</feature>
<organism evidence="5 6">
    <name type="scientific">Acropora cervicornis</name>
    <name type="common">Staghorn coral</name>
    <dbReference type="NCBI Taxonomy" id="6130"/>
    <lineage>
        <taxon>Eukaryota</taxon>
        <taxon>Metazoa</taxon>
        <taxon>Cnidaria</taxon>
        <taxon>Anthozoa</taxon>
        <taxon>Hexacorallia</taxon>
        <taxon>Scleractinia</taxon>
        <taxon>Astrocoeniina</taxon>
        <taxon>Acroporidae</taxon>
        <taxon>Acropora</taxon>
    </lineage>
</organism>
<feature type="compositionally biased region" description="Basic and acidic residues" evidence="2">
    <location>
        <begin position="3902"/>
        <end position="3912"/>
    </location>
</feature>
<dbReference type="InterPro" id="IPR014044">
    <property type="entry name" value="CAP_dom"/>
</dbReference>
<feature type="compositionally biased region" description="Acidic residues" evidence="2">
    <location>
        <begin position="2032"/>
        <end position="2041"/>
    </location>
</feature>
<feature type="region of interest" description="Disordered" evidence="2">
    <location>
        <begin position="1820"/>
        <end position="2538"/>
    </location>
</feature>
<feature type="compositionally biased region" description="Acidic residues" evidence="2">
    <location>
        <begin position="2075"/>
        <end position="2089"/>
    </location>
</feature>
<feature type="compositionally biased region" description="Acidic residues" evidence="2">
    <location>
        <begin position="1430"/>
        <end position="1440"/>
    </location>
</feature>
<feature type="compositionally biased region" description="Polar residues" evidence="2">
    <location>
        <begin position="2010"/>
        <end position="2030"/>
    </location>
</feature>
<feature type="compositionally biased region" description="Basic and acidic residues" evidence="2">
    <location>
        <begin position="3921"/>
        <end position="3931"/>
    </location>
</feature>
<feature type="compositionally biased region" description="Acidic residues" evidence="2">
    <location>
        <begin position="831"/>
        <end position="853"/>
    </location>
</feature>
<feature type="compositionally biased region" description="Acidic residues" evidence="2">
    <location>
        <begin position="1984"/>
        <end position="1993"/>
    </location>
</feature>
<dbReference type="SUPFAM" id="SSF55797">
    <property type="entry name" value="PR-1-like"/>
    <property type="match status" value="4"/>
</dbReference>
<feature type="compositionally biased region" description="Basic and acidic residues" evidence="2">
    <location>
        <begin position="2924"/>
        <end position="2934"/>
    </location>
</feature>
<feature type="region of interest" description="Disordered" evidence="2">
    <location>
        <begin position="2990"/>
        <end position="3016"/>
    </location>
</feature>
<feature type="region of interest" description="Disordered" evidence="2">
    <location>
        <begin position="3811"/>
        <end position="3950"/>
    </location>
</feature>
<feature type="compositionally biased region" description="Basic and acidic residues" evidence="2">
    <location>
        <begin position="3811"/>
        <end position="3826"/>
    </location>
</feature>
<feature type="compositionally biased region" description="Polar residues" evidence="2">
    <location>
        <begin position="1871"/>
        <end position="1887"/>
    </location>
</feature>
<dbReference type="PRINTS" id="PR00837">
    <property type="entry name" value="V5TPXLIKE"/>
</dbReference>
<feature type="region of interest" description="Disordered" evidence="2">
    <location>
        <begin position="3341"/>
        <end position="3385"/>
    </location>
</feature>
<keyword evidence="3" id="KW-1133">Transmembrane helix</keyword>
<evidence type="ECO:0000256" key="3">
    <source>
        <dbReference type="SAM" id="Phobius"/>
    </source>
</evidence>
<proteinExistence type="predicted"/>
<feature type="region of interest" description="Disordered" evidence="2">
    <location>
        <begin position="2684"/>
        <end position="2751"/>
    </location>
</feature>
<feature type="region of interest" description="Disordered" evidence="2">
    <location>
        <begin position="3742"/>
        <end position="3773"/>
    </location>
</feature>
<feature type="region of interest" description="Disordered" evidence="2">
    <location>
        <begin position="1574"/>
        <end position="1602"/>
    </location>
</feature>
<dbReference type="PANTHER" id="PTHR10334">
    <property type="entry name" value="CYSTEINE-RICH SECRETORY PROTEIN-RELATED"/>
    <property type="match status" value="1"/>
</dbReference>
<evidence type="ECO:0000256" key="2">
    <source>
        <dbReference type="SAM" id="MobiDB-lite"/>
    </source>
</evidence>
<feature type="compositionally biased region" description="Basic and acidic residues" evidence="2">
    <location>
        <begin position="1585"/>
        <end position="1596"/>
    </location>
</feature>
<feature type="region of interest" description="Disordered" evidence="2">
    <location>
        <begin position="4102"/>
        <end position="4129"/>
    </location>
</feature>
<dbReference type="Pfam" id="PF00188">
    <property type="entry name" value="CAP"/>
    <property type="match status" value="4"/>
</dbReference>
<dbReference type="InterPro" id="IPR034113">
    <property type="entry name" value="SCP_GAPR1-like"/>
</dbReference>
<dbReference type="FunFam" id="3.40.33.10:FF:000002">
    <property type="entry name" value="Golgi-associated plant pathogenesis-related protein 1"/>
    <property type="match status" value="1"/>
</dbReference>
<feature type="compositionally biased region" description="Basic and acidic residues" evidence="2">
    <location>
        <begin position="1890"/>
        <end position="1906"/>
    </location>
</feature>
<feature type="compositionally biased region" description="Acidic residues" evidence="2">
    <location>
        <begin position="3513"/>
        <end position="3529"/>
    </location>
</feature>
<feature type="domain" description="SCP" evidence="4">
    <location>
        <begin position="374"/>
        <end position="505"/>
    </location>
</feature>
<feature type="compositionally biased region" description="Acidic residues" evidence="2">
    <location>
        <begin position="2997"/>
        <end position="3011"/>
    </location>
</feature>
<feature type="domain" description="SCP" evidence="4">
    <location>
        <begin position="46"/>
        <end position="178"/>
    </location>
</feature>
<feature type="compositionally biased region" description="Basic and acidic residues" evidence="2">
    <location>
        <begin position="1743"/>
        <end position="1758"/>
    </location>
</feature>
<reference evidence="5" key="2">
    <citation type="journal article" date="2023" name="Science">
        <title>Genomic signatures of disease resistance in endangered staghorn corals.</title>
        <authorList>
            <person name="Vollmer S.V."/>
            <person name="Selwyn J.D."/>
            <person name="Despard B.A."/>
            <person name="Roesel C.L."/>
        </authorList>
    </citation>
    <scope>NUCLEOTIDE SEQUENCE</scope>
    <source>
        <strain evidence="5">K2</strain>
    </source>
</reference>
<feature type="region of interest" description="Disordered" evidence="2">
    <location>
        <begin position="1518"/>
        <end position="1538"/>
    </location>
</feature>
<feature type="compositionally biased region" description="Acidic residues" evidence="2">
    <location>
        <begin position="809"/>
        <end position="822"/>
    </location>
</feature>
<dbReference type="EMBL" id="JARQWQ010000015">
    <property type="protein sequence ID" value="KAK2566988.1"/>
    <property type="molecule type" value="Genomic_DNA"/>
</dbReference>
<dbReference type="InterPro" id="IPR001283">
    <property type="entry name" value="CRISP-related"/>
</dbReference>
<dbReference type="Proteomes" id="UP001249851">
    <property type="component" value="Unassembled WGS sequence"/>
</dbReference>
<feature type="region of interest" description="Disordered" evidence="2">
    <location>
        <begin position="3784"/>
        <end position="3803"/>
    </location>
</feature>
<feature type="region of interest" description="Disordered" evidence="2">
    <location>
        <begin position="2847"/>
        <end position="2883"/>
    </location>
</feature>
<name>A0AAD9VA65_ACRCE</name>
<dbReference type="InterPro" id="IPR035940">
    <property type="entry name" value="CAP_sf"/>
</dbReference>
<feature type="region of interest" description="Disordered" evidence="2">
    <location>
        <begin position="1389"/>
        <end position="1408"/>
    </location>
</feature>
<feature type="compositionally biased region" description="Acidic residues" evidence="2">
    <location>
        <begin position="646"/>
        <end position="663"/>
    </location>
</feature>
<feature type="compositionally biased region" description="Basic and acidic residues" evidence="2">
    <location>
        <begin position="2864"/>
        <end position="2877"/>
    </location>
</feature>
<feature type="region of interest" description="Disordered" evidence="2">
    <location>
        <begin position="3508"/>
        <end position="3530"/>
    </location>
</feature>
<dbReference type="GO" id="GO:0005576">
    <property type="term" value="C:extracellular region"/>
    <property type="evidence" value="ECO:0007669"/>
    <property type="project" value="InterPro"/>
</dbReference>
<feature type="region of interest" description="Disordered" evidence="2">
    <location>
        <begin position="2924"/>
        <end position="2945"/>
    </location>
</feature>